<dbReference type="Pfam" id="PF04480">
    <property type="entry name" value="DUF559"/>
    <property type="match status" value="1"/>
</dbReference>
<dbReference type="KEGG" id="moc:BB934_26585"/>
<dbReference type="OrthoDB" id="9798754at2"/>
<dbReference type="AlphaFoldDB" id="A0A1B2EN25"/>
<feature type="domain" description="DUF559" evidence="2">
    <location>
        <begin position="13"/>
        <end position="120"/>
    </location>
</feature>
<accession>A0A1B2EN25</accession>
<dbReference type="PANTHER" id="PTHR38590:SF1">
    <property type="entry name" value="BLL0828 PROTEIN"/>
    <property type="match status" value="1"/>
</dbReference>
<dbReference type="EMBL" id="CP016616">
    <property type="protein sequence ID" value="ANY81349.1"/>
    <property type="molecule type" value="Genomic_DNA"/>
</dbReference>
<dbReference type="PANTHER" id="PTHR38590">
    <property type="entry name" value="BLL0828 PROTEIN"/>
    <property type="match status" value="1"/>
</dbReference>
<dbReference type="SUPFAM" id="SSF52980">
    <property type="entry name" value="Restriction endonuclease-like"/>
    <property type="match status" value="1"/>
</dbReference>
<name>A0A1B2EN25_9HYPH</name>
<dbReference type="RefSeq" id="WP_099512413.1">
    <property type="nucleotide sequence ID" value="NZ_CP016616.1"/>
</dbReference>
<dbReference type="CDD" id="cd01038">
    <property type="entry name" value="Endonuclease_DUF559"/>
    <property type="match status" value="1"/>
</dbReference>
<sequence>MDRTRKNQITPKLRSFAKEQRSIPTRAEDLFWQQVRAGRFHGYKFKRQVPVAPYIVDFLCAEARVIVELDGAPHDRADQRAHDERRDAFLRGQGFRVLRFSNDLMLGNGNLVLDTVRQAIEAELGPSPDLLRRPPSPAEGRGKGDHL</sequence>
<gene>
    <name evidence="3" type="ORF">BB934_26585</name>
</gene>
<reference evidence="3" key="1">
    <citation type="submission" date="2016-07" db="EMBL/GenBank/DDBJ databases">
        <title>Microvirga ossetica sp. nov. a new species of rhizobia isolated from root nodules of the legume species Vicia alpestris Steven originated from North Ossetia region in the Caucasus.</title>
        <authorList>
            <person name="Safronova V.I."/>
            <person name="Kuznetsova I.G."/>
            <person name="Sazanova A.L."/>
            <person name="Belimov A."/>
            <person name="Andronov E."/>
            <person name="Osledkin Y.S."/>
            <person name="Onishchuk O.P."/>
            <person name="Kurchak O.N."/>
            <person name="Shaposhnikov A.I."/>
            <person name="Willems A."/>
            <person name="Tikhonovich I.A."/>
        </authorList>
    </citation>
    <scope>NUCLEOTIDE SEQUENCE [LARGE SCALE GENOMIC DNA]</scope>
    <source>
        <strain evidence="3">V5/3M</strain>
    </source>
</reference>
<dbReference type="InterPro" id="IPR011335">
    <property type="entry name" value="Restrct_endonuc-II-like"/>
</dbReference>
<evidence type="ECO:0000313" key="3">
    <source>
        <dbReference type="EMBL" id="ANY81349.1"/>
    </source>
</evidence>
<dbReference type="InterPro" id="IPR007569">
    <property type="entry name" value="DUF559"/>
</dbReference>
<dbReference type="InterPro" id="IPR047216">
    <property type="entry name" value="Endonuclease_DUF559_bact"/>
</dbReference>
<dbReference type="Gene3D" id="3.40.960.10">
    <property type="entry name" value="VSR Endonuclease"/>
    <property type="match status" value="1"/>
</dbReference>
<organism evidence="3">
    <name type="scientific">Microvirga ossetica</name>
    <dbReference type="NCBI Taxonomy" id="1882682"/>
    <lineage>
        <taxon>Bacteria</taxon>
        <taxon>Pseudomonadati</taxon>
        <taxon>Pseudomonadota</taxon>
        <taxon>Alphaproteobacteria</taxon>
        <taxon>Hyphomicrobiales</taxon>
        <taxon>Methylobacteriaceae</taxon>
        <taxon>Microvirga</taxon>
    </lineage>
</organism>
<protein>
    <recommendedName>
        <fullName evidence="2">DUF559 domain-containing protein</fullName>
    </recommendedName>
</protein>
<evidence type="ECO:0000256" key="1">
    <source>
        <dbReference type="SAM" id="MobiDB-lite"/>
    </source>
</evidence>
<evidence type="ECO:0000259" key="2">
    <source>
        <dbReference type="Pfam" id="PF04480"/>
    </source>
</evidence>
<proteinExistence type="predicted"/>
<feature type="region of interest" description="Disordered" evidence="1">
    <location>
        <begin position="124"/>
        <end position="147"/>
    </location>
</feature>